<comment type="caution">
    <text evidence="1">The sequence shown here is derived from an EMBL/GenBank/DDBJ whole genome shotgun (WGS) entry which is preliminary data.</text>
</comment>
<evidence type="ECO:0000313" key="1">
    <source>
        <dbReference type="EMBL" id="MPN62109.1"/>
    </source>
</evidence>
<organism evidence="1">
    <name type="scientific">bioreactor metagenome</name>
    <dbReference type="NCBI Taxonomy" id="1076179"/>
    <lineage>
        <taxon>unclassified sequences</taxon>
        <taxon>metagenomes</taxon>
        <taxon>ecological metagenomes</taxon>
    </lineage>
</organism>
<dbReference type="EMBL" id="VSSQ01139662">
    <property type="protein sequence ID" value="MPN62109.1"/>
    <property type="molecule type" value="Genomic_DNA"/>
</dbReference>
<dbReference type="AlphaFoldDB" id="A0A645JHD6"/>
<proteinExistence type="predicted"/>
<sequence length="139" mass="14070">MPATVSSSAARNASTSTQPSARLLILTTVKPAMAALAGLVPWALSGTSILTRWLSPRASWYFLTQSIPYSSPCAPAAGCRVNASIPAISHSAAESCSITALQPVTACAGGSGWALAKPVSLAAASFTAGLYFMVQLPSG</sequence>
<protein>
    <submittedName>
        <fullName evidence="1">Uncharacterized protein</fullName>
    </submittedName>
</protein>
<name>A0A645JHD6_9ZZZZ</name>
<gene>
    <name evidence="1" type="ORF">SDC9_209856</name>
</gene>
<accession>A0A645JHD6</accession>
<reference evidence="1" key="1">
    <citation type="submission" date="2019-08" db="EMBL/GenBank/DDBJ databases">
        <authorList>
            <person name="Kucharzyk K."/>
            <person name="Murdoch R.W."/>
            <person name="Higgins S."/>
            <person name="Loffler F."/>
        </authorList>
    </citation>
    <scope>NUCLEOTIDE SEQUENCE</scope>
</reference>